<proteinExistence type="predicted"/>
<gene>
    <name evidence="2" type="ORF">PSECIP111854_03799</name>
</gene>
<dbReference type="RefSeq" id="WP_261627049.1">
    <property type="nucleotide sequence ID" value="NZ_CAMAPC010000023.1"/>
</dbReference>
<reference evidence="2" key="1">
    <citation type="submission" date="2022-07" db="EMBL/GenBank/DDBJ databases">
        <authorList>
            <person name="Criscuolo A."/>
        </authorList>
    </citation>
    <scope>NUCLEOTIDE SEQUENCE</scope>
    <source>
        <strain evidence="2">CIP111854</strain>
    </source>
</reference>
<sequence length="183" mass="20731">MLDTKKFVLPLLVGLLNVSCSLVDHNRSKDTQFVTKAEVEPYLTQWQNSQDSITRLSEMESDLALLIRLVASQADLESLPSELRGDLHRVTHAVADKESDSQPQPFVQLAIFIQKSRADSYLAQFKKRHPKLATVMTYQVSGFTKGNIEYYRALAGPFSYKRDAEKVCYILQAMSQSCQVLIE</sequence>
<dbReference type="EMBL" id="CAMAPC010000023">
    <property type="protein sequence ID" value="CAH9066016.1"/>
    <property type="molecule type" value="Genomic_DNA"/>
</dbReference>
<organism evidence="2 3">
    <name type="scientific">Pseudoalteromonas holothuriae</name>
    <dbReference type="NCBI Taxonomy" id="2963714"/>
    <lineage>
        <taxon>Bacteria</taxon>
        <taxon>Pseudomonadati</taxon>
        <taxon>Pseudomonadota</taxon>
        <taxon>Gammaproteobacteria</taxon>
        <taxon>Alteromonadales</taxon>
        <taxon>Pseudoalteromonadaceae</taxon>
        <taxon>Pseudoalteromonas</taxon>
    </lineage>
</organism>
<feature type="domain" description="SPOR" evidence="1">
    <location>
        <begin position="99"/>
        <end position="183"/>
    </location>
</feature>
<dbReference type="PROSITE" id="PS51724">
    <property type="entry name" value="SPOR"/>
    <property type="match status" value="1"/>
</dbReference>
<dbReference type="SUPFAM" id="SSF110997">
    <property type="entry name" value="Sporulation related repeat"/>
    <property type="match status" value="1"/>
</dbReference>
<evidence type="ECO:0000313" key="3">
    <source>
        <dbReference type="Proteomes" id="UP001152467"/>
    </source>
</evidence>
<evidence type="ECO:0000259" key="1">
    <source>
        <dbReference type="PROSITE" id="PS51724"/>
    </source>
</evidence>
<name>A0A9W4VVB2_9GAMM</name>
<dbReference type="InterPro" id="IPR036680">
    <property type="entry name" value="SPOR-like_sf"/>
</dbReference>
<dbReference type="Gene3D" id="3.30.70.1070">
    <property type="entry name" value="Sporulation related repeat"/>
    <property type="match status" value="1"/>
</dbReference>
<dbReference type="InterPro" id="IPR007730">
    <property type="entry name" value="SPOR-like_dom"/>
</dbReference>
<dbReference type="Proteomes" id="UP001152467">
    <property type="component" value="Unassembled WGS sequence"/>
</dbReference>
<keyword evidence="3" id="KW-1185">Reference proteome</keyword>
<dbReference type="GO" id="GO:0042834">
    <property type="term" value="F:peptidoglycan binding"/>
    <property type="evidence" value="ECO:0007669"/>
    <property type="project" value="InterPro"/>
</dbReference>
<comment type="caution">
    <text evidence="2">The sequence shown here is derived from an EMBL/GenBank/DDBJ whole genome shotgun (WGS) entry which is preliminary data.</text>
</comment>
<dbReference type="AlphaFoldDB" id="A0A9W4VVB2"/>
<protein>
    <recommendedName>
        <fullName evidence="1">SPOR domain-containing protein</fullName>
    </recommendedName>
</protein>
<dbReference type="Pfam" id="PF05036">
    <property type="entry name" value="SPOR"/>
    <property type="match status" value="1"/>
</dbReference>
<accession>A0A9W4VVB2</accession>
<evidence type="ECO:0000313" key="2">
    <source>
        <dbReference type="EMBL" id="CAH9066016.1"/>
    </source>
</evidence>